<sequence length="722" mass="80672">MLDGVPDVSQSAKTVTRGVTHAPRRAGYAPRRKTPYSAGPYLMRRGRMFYFRKRLPATGSNHGSKLFLCLSLRTDLPFDAVKRTAALLTVYEREEKNIVDALNAGTLCQEQAKALLTEMLRAELARILAEQSTPAWGDDAQVEPRIAALEAENKTLRRASRRQDWSSVQGLLAQASAVVGLHLSEPLSPELGRQATSLKKRLNDVEMDVLDGDDVRSASRTLCAEEGIEDFDVFVREPVLLSRVWDQTLKNHPADSMKGNIAAIAKLALEYFGDIPATALTKERQKEFFAWMSRLPKGTGKAHGKNRYRSVGRKISKEFEISEADARDLVIMDEIRKRDDLSLAEKRARLEECLVPRLTMTTIKRNRDGLNRMMKAAADLGAPVIPVLSYRELERHVQAQAPEDELYVRVTKPKTRMPWSEERLAKFLTSPVYTGSASEHRRWQRGNVIVRDATYWVPLIVLTMGSRIEEILLLKRRDVLLRNSVLSFSINSGCAQTGKTEDSKRIVPVPQILLDLGFREWWQHLTEAHGILLFPEAARRSTTGDVTSAFGKHFSRILVHLGLGDFDEDFYAMRKTLSSMLHSAKVSDGQRQAIAGHRHGSILNVHYTAHHSKDLKVAIDRADFQLTIGHSSRHGFPVIRKCSLGGLRSFAVEVTLNDASEAQEIIVTDDISTQPVFEFQRAATATAADIRKAASGLAKVVSESNLVLPKSAAFEHFHAMGS</sequence>
<proteinExistence type="predicted"/>
<name>A0A238Y0N2_9RHOB</name>
<protein>
    <recommendedName>
        <fullName evidence="5">Phage integrase family protein</fullName>
    </recommendedName>
</protein>
<gene>
    <name evidence="3" type="ORF">SAMN06265370_11410</name>
</gene>
<evidence type="ECO:0000256" key="2">
    <source>
        <dbReference type="SAM" id="MobiDB-lite"/>
    </source>
</evidence>
<dbReference type="SUPFAM" id="SSF56349">
    <property type="entry name" value="DNA breaking-rejoining enzymes"/>
    <property type="match status" value="1"/>
</dbReference>
<keyword evidence="4" id="KW-1185">Reference proteome</keyword>
<evidence type="ECO:0000313" key="3">
    <source>
        <dbReference type="EMBL" id="SNR64540.1"/>
    </source>
</evidence>
<reference evidence="3 4" key="1">
    <citation type="submission" date="2017-06" db="EMBL/GenBank/DDBJ databases">
        <authorList>
            <person name="Kim H.J."/>
            <person name="Triplett B.A."/>
        </authorList>
    </citation>
    <scope>NUCLEOTIDE SEQUENCE [LARGE SCALE GENOMIC DNA]</scope>
    <source>
        <strain evidence="3 4">DSM 29052</strain>
    </source>
</reference>
<feature type="region of interest" description="Disordered" evidence="2">
    <location>
        <begin position="1"/>
        <end position="33"/>
    </location>
</feature>
<dbReference type="InterPro" id="IPR013762">
    <property type="entry name" value="Integrase-like_cat_sf"/>
</dbReference>
<keyword evidence="1" id="KW-0233">DNA recombination</keyword>
<dbReference type="Proteomes" id="UP000198417">
    <property type="component" value="Unassembled WGS sequence"/>
</dbReference>
<evidence type="ECO:0000256" key="1">
    <source>
        <dbReference type="ARBA" id="ARBA00023172"/>
    </source>
</evidence>
<organism evidence="3 4">
    <name type="scientific">Puniceibacterium sediminis</name>
    <dbReference type="NCBI Taxonomy" id="1608407"/>
    <lineage>
        <taxon>Bacteria</taxon>
        <taxon>Pseudomonadati</taxon>
        <taxon>Pseudomonadota</taxon>
        <taxon>Alphaproteobacteria</taxon>
        <taxon>Rhodobacterales</taxon>
        <taxon>Paracoccaceae</taxon>
        <taxon>Puniceibacterium</taxon>
    </lineage>
</organism>
<dbReference type="InterPro" id="IPR011010">
    <property type="entry name" value="DNA_brk_join_enz"/>
</dbReference>
<dbReference type="AlphaFoldDB" id="A0A238Y0N2"/>
<dbReference type="GO" id="GO:0015074">
    <property type="term" value="P:DNA integration"/>
    <property type="evidence" value="ECO:0007669"/>
    <property type="project" value="InterPro"/>
</dbReference>
<dbReference type="GO" id="GO:0003677">
    <property type="term" value="F:DNA binding"/>
    <property type="evidence" value="ECO:0007669"/>
    <property type="project" value="InterPro"/>
</dbReference>
<evidence type="ECO:0000313" key="4">
    <source>
        <dbReference type="Proteomes" id="UP000198417"/>
    </source>
</evidence>
<evidence type="ECO:0008006" key="5">
    <source>
        <dbReference type="Google" id="ProtNLM"/>
    </source>
</evidence>
<accession>A0A238Y0N2</accession>
<dbReference type="GO" id="GO:0006310">
    <property type="term" value="P:DNA recombination"/>
    <property type="evidence" value="ECO:0007669"/>
    <property type="project" value="UniProtKB-KW"/>
</dbReference>
<dbReference type="EMBL" id="FZNN01000014">
    <property type="protein sequence ID" value="SNR64540.1"/>
    <property type="molecule type" value="Genomic_DNA"/>
</dbReference>
<dbReference type="Gene3D" id="1.10.443.10">
    <property type="entry name" value="Intergrase catalytic core"/>
    <property type="match status" value="1"/>
</dbReference>
<dbReference type="CDD" id="cd01184">
    <property type="entry name" value="INT_C_like_1"/>
    <property type="match status" value="1"/>
</dbReference>